<evidence type="ECO:0000256" key="1">
    <source>
        <dbReference type="SAM" id="MobiDB-lite"/>
    </source>
</evidence>
<dbReference type="InterPro" id="IPR041078">
    <property type="entry name" value="Plavaka"/>
</dbReference>
<organism evidence="2 3">
    <name type="scientific">Gymnopus androsaceus JB14</name>
    <dbReference type="NCBI Taxonomy" id="1447944"/>
    <lineage>
        <taxon>Eukaryota</taxon>
        <taxon>Fungi</taxon>
        <taxon>Dikarya</taxon>
        <taxon>Basidiomycota</taxon>
        <taxon>Agaricomycotina</taxon>
        <taxon>Agaricomycetes</taxon>
        <taxon>Agaricomycetidae</taxon>
        <taxon>Agaricales</taxon>
        <taxon>Marasmiineae</taxon>
        <taxon>Omphalotaceae</taxon>
        <taxon>Gymnopus</taxon>
    </lineage>
</organism>
<evidence type="ECO:0000313" key="3">
    <source>
        <dbReference type="Proteomes" id="UP000799118"/>
    </source>
</evidence>
<dbReference type="AlphaFoldDB" id="A0A6A4HIT8"/>
<dbReference type="Proteomes" id="UP000799118">
    <property type="component" value="Unassembled WGS sequence"/>
</dbReference>
<feature type="region of interest" description="Disordered" evidence="1">
    <location>
        <begin position="953"/>
        <end position="1028"/>
    </location>
</feature>
<proteinExistence type="predicted"/>
<gene>
    <name evidence="2" type="ORF">BT96DRAFT_860501</name>
</gene>
<feature type="compositionally biased region" description="Acidic residues" evidence="1">
    <location>
        <begin position="965"/>
        <end position="1019"/>
    </location>
</feature>
<protein>
    <submittedName>
        <fullName evidence="2">Uncharacterized protein</fullName>
    </submittedName>
</protein>
<dbReference type="OrthoDB" id="3208495at2759"/>
<name>A0A6A4HIT8_9AGAR</name>
<dbReference type="EMBL" id="ML769504">
    <property type="protein sequence ID" value="KAE9397014.1"/>
    <property type="molecule type" value="Genomic_DNA"/>
</dbReference>
<dbReference type="Pfam" id="PF18759">
    <property type="entry name" value="Plavaka"/>
    <property type="match status" value="1"/>
</dbReference>
<accession>A0A6A4HIT8</accession>
<evidence type="ECO:0000313" key="2">
    <source>
        <dbReference type="EMBL" id="KAE9397014.1"/>
    </source>
</evidence>
<keyword evidence="3" id="KW-1185">Reference proteome</keyword>
<reference evidence="2" key="1">
    <citation type="journal article" date="2019" name="Environ. Microbiol.">
        <title>Fungal ecological strategies reflected in gene transcription - a case study of two litter decomposers.</title>
        <authorList>
            <person name="Barbi F."/>
            <person name="Kohler A."/>
            <person name="Barry K."/>
            <person name="Baskaran P."/>
            <person name="Daum C."/>
            <person name="Fauchery L."/>
            <person name="Ihrmark K."/>
            <person name="Kuo A."/>
            <person name="LaButti K."/>
            <person name="Lipzen A."/>
            <person name="Morin E."/>
            <person name="Grigoriev I.V."/>
            <person name="Henrissat B."/>
            <person name="Lindahl B."/>
            <person name="Martin F."/>
        </authorList>
    </citation>
    <scope>NUCLEOTIDE SEQUENCE</scope>
    <source>
        <strain evidence="2">JB14</strain>
    </source>
</reference>
<sequence>MSTWRLMRWLNSGSSVKSEAETTRLVHEVLLEPDFSVNDLRSFSAQRENERVDNATPPSAETPFEGFTKVDVDIEVPSGHKDTPSGTFKVPGLYYRDLLSVIKETFADPLALKYHFSPFKLFHQPPSADKPYRVHGEIYTSDAFIQEHDRVQRTALHPDESGCTRERTVAALMFWSDSTHLAQFGNAKLWPIYMMLGNLSKYIRSQPNSQACHHLAYIPSLPDSFQDWAKDHCAKWSTKSQKADILTHCRRELMHAVWKFLLTDEFLHAYKYGVVIMCADKVERRVFPRFFTYSADYPEKVLLATIRDKGLCPCPRCFIPKSFLDKVGADLRFRNSRARYFIVSAVRRARELIYKFAVPIGGKKVQDLLKDSSSVPTMNAFVDRLGLDFNPAKMLVVDLMHEFELGVWKMLFTHLIRLLYASPNGAALVERLDERFRQIPTFGNATIRRFTANVSEMKKLAARDFEDLLQCAIPAFEGLLEGEHNDRLMKLLYRTAEWHALAKLRMHIDPTLERLDKLTIEYGRIMREFRDLTCADFDTVELPREARARGRRQAEAAGLSAAGVQAAEKTAPRKPKKMNLLTYKFHALGDYVPFIRWFGTSDSYSTQAGELAHRLVKLYYSLSNKREAAAQIGKRYRRSRILNRTRVTARVKDAAKKQTKKSVHAHHVAFSTSERLDDVILQVHHQMSDRRDHPIALSTFLQENPLDAAKQLQDHLLNRVLERKFDGDEEDFTDEDRNTIRIINQKIYAVKTLRINYTTYDVRRDSDLINPRTDHCTVMVRSPETHPGVHPYWYAQILGIFHAQVIHLDPRRSQQSSQTRHMEFLWVRWLGTEPGYRSGSRFAKLPKVGFVPDTDDMAFGFLDPSVVIRACHLIPDFNSDKTSDLLQSLNSVARRPGQDEDWSNFYVDIFVDRDMFMRYFPGGGIGHADVPMDGSDNGSEVTAASEVNIDVPDFATDHGSRIPPELEDFSDEEEDLEDRDSEDESDEDPDSDEDGNGAEPEPDDDDNDNLGADDGEGSDIGDSGYATA</sequence>